<feature type="domain" description="ZW10 C-terminal helical" evidence="2">
    <location>
        <begin position="133"/>
        <end position="214"/>
    </location>
</feature>
<dbReference type="PANTHER" id="PTHR12205">
    <property type="entry name" value="CENTROMERE/KINETOCHORE PROTEIN ZW10"/>
    <property type="match status" value="1"/>
</dbReference>
<comment type="caution">
    <text evidence="3">The sequence shown here is derived from an EMBL/GenBank/DDBJ whole genome shotgun (WGS) entry which is preliminary data.</text>
</comment>
<dbReference type="PANTHER" id="PTHR12205:SF0">
    <property type="entry name" value="CENTROMERE_KINETOCHORE PROTEIN ZW10 HOMOLOG"/>
    <property type="match status" value="1"/>
</dbReference>
<keyword evidence="4" id="KW-1185">Reference proteome</keyword>
<dbReference type="Pfam" id="PF22766">
    <property type="entry name" value="ZW10_C2"/>
    <property type="match status" value="1"/>
</dbReference>
<dbReference type="InterPro" id="IPR046362">
    <property type="entry name" value="Zw10/DSL1_C_sf"/>
</dbReference>
<dbReference type="OrthoDB" id="515817at2759"/>
<dbReference type="GO" id="GO:0007094">
    <property type="term" value="P:mitotic spindle assembly checkpoint signaling"/>
    <property type="evidence" value="ECO:0007669"/>
    <property type="project" value="TreeGrafter"/>
</dbReference>
<sequence>VGQQREALLEVVSGVNGFAGLRTGEQGIAMRRAARQLVLLLGKLGRLMSDVLAPGDHTAMASVLMEAVASQIVTAILGQSNISIQELPTILSTVVEEGPTVILQLSQPPPPGSQGPQSVPAADGGPQGSDGTPKVMGPLDEDLKFLMQQTFIKRTPSLNKLHRLLAILEARLGQIVEWWDRGTLREAGFSSEEVRRLIYSCFEHSDYREDCISHVR</sequence>
<evidence type="ECO:0000313" key="3">
    <source>
        <dbReference type="EMBL" id="CAD7703356.1"/>
    </source>
</evidence>
<evidence type="ECO:0000256" key="1">
    <source>
        <dbReference type="SAM" id="MobiDB-lite"/>
    </source>
</evidence>
<reference evidence="3" key="1">
    <citation type="submission" date="2020-12" db="EMBL/GenBank/DDBJ databases">
        <authorList>
            <person name="Iha C."/>
        </authorList>
    </citation>
    <scope>NUCLEOTIDE SEQUENCE</scope>
</reference>
<dbReference type="GO" id="GO:1990423">
    <property type="term" value="C:RZZ complex"/>
    <property type="evidence" value="ECO:0007669"/>
    <property type="project" value="TreeGrafter"/>
</dbReference>
<dbReference type="GO" id="GO:0005737">
    <property type="term" value="C:cytoplasm"/>
    <property type="evidence" value="ECO:0007669"/>
    <property type="project" value="GOC"/>
</dbReference>
<protein>
    <recommendedName>
        <fullName evidence="2">ZW10 C-terminal helical domain-containing protein</fullName>
    </recommendedName>
</protein>
<feature type="region of interest" description="Disordered" evidence="1">
    <location>
        <begin position="103"/>
        <end position="136"/>
    </location>
</feature>
<accession>A0A8S1J7Q6</accession>
<feature type="non-terminal residue" evidence="3">
    <location>
        <position position="216"/>
    </location>
</feature>
<proteinExistence type="predicted"/>
<gene>
    <name evidence="3" type="ORF">OSTQU699_LOCUS8713</name>
</gene>
<dbReference type="GO" id="GO:0006888">
    <property type="term" value="P:endoplasmic reticulum to Golgi vesicle-mediated transport"/>
    <property type="evidence" value="ECO:0007669"/>
    <property type="project" value="TreeGrafter"/>
</dbReference>
<dbReference type="EMBL" id="CAJHUC010002181">
    <property type="protein sequence ID" value="CAD7703356.1"/>
    <property type="molecule type" value="Genomic_DNA"/>
</dbReference>
<dbReference type="InterPro" id="IPR055148">
    <property type="entry name" value="ZW10_C_2"/>
</dbReference>
<organism evidence="3 4">
    <name type="scientific">Ostreobium quekettii</name>
    <dbReference type="NCBI Taxonomy" id="121088"/>
    <lineage>
        <taxon>Eukaryota</taxon>
        <taxon>Viridiplantae</taxon>
        <taxon>Chlorophyta</taxon>
        <taxon>core chlorophytes</taxon>
        <taxon>Ulvophyceae</taxon>
        <taxon>TCBD clade</taxon>
        <taxon>Bryopsidales</taxon>
        <taxon>Ostreobineae</taxon>
        <taxon>Ostreobiaceae</taxon>
        <taxon>Ostreobium</taxon>
    </lineage>
</organism>
<dbReference type="Proteomes" id="UP000708148">
    <property type="component" value="Unassembled WGS sequence"/>
</dbReference>
<evidence type="ECO:0000313" key="4">
    <source>
        <dbReference type="Proteomes" id="UP000708148"/>
    </source>
</evidence>
<evidence type="ECO:0000259" key="2">
    <source>
        <dbReference type="Pfam" id="PF22766"/>
    </source>
</evidence>
<dbReference type="AlphaFoldDB" id="A0A8S1J7Q6"/>
<name>A0A8S1J7Q6_9CHLO</name>
<dbReference type="Gene3D" id="1.10.357.150">
    <property type="match status" value="1"/>
</dbReference>